<feature type="domain" description="Proteinase inhibitor I42 chagasin" evidence="4">
    <location>
        <begin position="43"/>
        <end position="129"/>
    </location>
</feature>
<name>A0A931LRZ1_FIMGI</name>
<dbReference type="SUPFAM" id="SSF141066">
    <property type="entry name" value="ICP-like"/>
    <property type="match status" value="1"/>
</dbReference>
<evidence type="ECO:0000256" key="2">
    <source>
        <dbReference type="ARBA" id="ARBA00022704"/>
    </source>
</evidence>
<evidence type="ECO:0000256" key="1">
    <source>
        <dbReference type="ARBA" id="ARBA00022690"/>
    </source>
</evidence>
<dbReference type="Pfam" id="PF09394">
    <property type="entry name" value="Inhibitor_I42"/>
    <property type="match status" value="1"/>
</dbReference>
<dbReference type="InterPro" id="IPR018990">
    <property type="entry name" value="Prot_inh_I42_chagasin"/>
</dbReference>
<dbReference type="GO" id="GO:0004869">
    <property type="term" value="F:cysteine-type endopeptidase inhibitor activity"/>
    <property type="evidence" value="ECO:0007669"/>
    <property type="project" value="UniProtKB-KW"/>
</dbReference>
<proteinExistence type="predicted"/>
<gene>
    <name evidence="5" type="ORF">HYR64_04250</name>
</gene>
<keyword evidence="1" id="KW-0646">Protease inhibitor</keyword>
<evidence type="ECO:0000313" key="5">
    <source>
        <dbReference type="EMBL" id="MBI1756302.1"/>
    </source>
</evidence>
<feature type="chain" id="PRO_5037368792" evidence="3">
    <location>
        <begin position="23"/>
        <end position="143"/>
    </location>
</feature>
<dbReference type="AlphaFoldDB" id="A0A931LRZ1"/>
<dbReference type="InterPro" id="IPR036331">
    <property type="entry name" value="Chagasin-like_sf"/>
</dbReference>
<evidence type="ECO:0000259" key="4">
    <source>
        <dbReference type="Pfam" id="PF09394"/>
    </source>
</evidence>
<comment type="caution">
    <text evidence="5">The sequence shown here is derived from an EMBL/GenBank/DDBJ whole genome shotgun (WGS) entry which is preliminary data.</text>
</comment>
<reference evidence="5" key="1">
    <citation type="submission" date="2020-07" db="EMBL/GenBank/DDBJ databases">
        <title>Huge and variable diversity of episymbiotic CPR bacteria and DPANN archaea in groundwater ecosystems.</title>
        <authorList>
            <person name="He C.Y."/>
            <person name="Keren R."/>
            <person name="Whittaker M."/>
            <person name="Farag I.F."/>
            <person name="Doudna J."/>
            <person name="Cate J.H.D."/>
            <person name="Banfield J.F."/>
        </authorList>
    </citation>
    <scope>NUCLEOTIDE SEQUENCE</scope>
    <source>
        <strain evidence="5">NC_groundwater_17_Pr7_B-0.1um_64_12</strain>
    </source>
</reference>
<sequence>MNRYFSALAISVLALSTATVMAYPNGKPWMTATEKQNGKQVRVPLGSNLDVSLAIQPGTGFEWQVDKTPACLKLTGKSELTGKGRMPGGKQHVVFHFLAASAGSGTLKLKLVRSFEASKAPAKTFTLQVGASRPKKPARRHAG</sequence>
<dbReference type="Proteomes" id="UP000727962">
    <property type="component" value="Unassembled WGS sequence"/>
</dbReference>
<evidence type="ECO:0000313" key="6">
    <source>
        <dbReference type="Proteomes" id="UP000727962"/>
    </source>
</evidence>
<feature type="signal peptide" evidence="3">
    <location>
        <begin position="1"/>
        <end position="22"/>
    </location>
</feature>
<accession>A0A931LRZ1</accession>
<dbReference type="EMBL" id="JACOSL010000027">
    <property type="protein sequence ID" value="MBI1756302.1"/>
    <property type="molecule type" value="Genomic_DNA"/>
</dbReference>
<keyword evidence="3" id="KW-0732">Signal</keyword>
<protein>
    <submittedName>
        <fullName evidence="5">Protease inhibitor I42 family protein</fullName>
    </submittedName>
</protein>
<keyword evidence="2" id="KW-0789">Thiol protease inhibitor</keyword>
<dbReference type="Gene3D" id="2.60.40.2020">
    <property type="match status" value="1"/>
</dbReference>
<organism evidence="5 6">
    <name type="scientific">Fimbriimonas ginsengisoli</name>
    <dbReference type="NCBI Taxonomy" id="1005039"/>
    <lineage>
        <taxon>Bacteria</taxon>
        <taxon>Bacillati</taxon>
        <taxon>Armatimonadota</taxon>
        <taxon>Fimbriimonadia</taxon>
        <taxon>Fimbriimonadales</taxon>
        <taxon>Fimbriimonadaceae</taxon>
        <taxon>Fimbriimonas</taxon>
    </lineage>
</organism>
<evidence type="ECO:0000256" key="3">
    <source>
        <dbReference type="SAM" id="SignalP"/>
    </source>
</evidence>